<keyword evidence="1" id="KW-0472">Membrane</keyword>
<protein>
    <submittedName>
        <fullName evidence="2">Uncharacterized protein</fullName>
    </submittedName>
</protein>
<sequence>MKYFAIITLVLLSNSYITKANTTLPSVLPFNQSEIKFDTQSIVEAIDKINITSLNGQYEKIIASINNVVDSIENIDLGASTILRLVNPFANKINSFIDSFPIEDSKIFFTIISVSALIHSISMIFFVILVVYFVFIKTVKKKNKISMNVGYSRPRREV</sequence>
<evidence type="ECO:0000256" key="1">
    <source>
        <dbReference type="SAM" id="Phobius"/>
    </source>
</evidence>
<evidence type="ECO:0000313" key="2">
    <source>
        <dbReference type="EMBL" id="AAC97792.1"/>
    </source>
</evidence>
<evidence type="ECO:0000313" key="3">
    <source>
        <dbReference type="Proteomes" id="UP000172353"/>
    </source>
</evidence>
<name>Q9YVV8_MSEPV</name>
<keyword evidence="1" id="KW-1133">Transmembrane helix</keyword>
<keyword evidence="3" id="KW-1185">Reference proteome</keyword>
<gene>
    <name evidence="2" type="primary">MSV134</name>
</gene>
<proteinExistence type="predicted"/>
<organism evidence="2 3">
    <name type="scientific">Melanoplus sanguinipes entomopoxvirus</name>
    <name type="common">MsEPV</name>
    <dbReference type="NCBI Taxonomy" id="83191"/>
    <lineage>
        <taxon>Viruses</taxon>
        <taxon>Varidnaviria</taxon>
        <taxon>Bamfordvirae</taxon>
        <taxon>Nucleocytoviricota</taxon>
        <taxon>Pokkesviricetes</taxon>
        <taxon>Chitovirales</taxon>
        <taxon>Poxviridae</taxon>
        <taxon>Entomopoxvirinae</taxon>
        <taxon>Deltaentomopoxvirus</taxon>
        <taxon>Deltaentomopoxvirus msanguinipes</taxon>
    </lineage>
</organism>
<dbReference type="GeneID" id="1449787"/>
<keyword evidence="1" id="KW-0812">Transmembrane</keyword>
<dbReference type="EMBL" id="AF063866">
    <property type="protein sequence ID" value="AAC97792.1"/>
    <property type="molecule type" value="Genomic_DNA"/>
</dbReference>
<dbReference type="RefSeq" id="NP_048205.1">
    <property type="nucleotide sequence ID" value="NC_001993.1"/>
</dbReference>
<dbReference type="PIR" id="T28295">
    <property type="entry name" value="T28295"/>
</dbReference>
<reference evidence="2 3" key="1">
    <citation type="journal article" date="1999" name="J. Virol.">
        <title>The genome of Melanoplus sanguinipes entomopoxvirus.</title>
        <authorList>
            <person name="Afonso C.L."/>
            <person name="Tulman E.R."/>
            <person name="Lu Z."/>
            <person name="Oma E."/>
            <person name="Kutish G.F."/>
            <person name="Rock D.L."/>
        </authorList>
    </citation>
    <scope>NUCLEOTIDE SEQUENCE [LARGE SCALE GENOMIC DNA]</scope>
    <source>
        <strain evidence="2">Tucson</strain>
    </source>
</reference>
<feature type="transmembrane region" description="Helical" evidence="1">
    <location>
        <begin position="107"/>
        <end position="135"/>
    </location>
</feature>
<accession>Q9YVV8</accession>
<dbReference type="KEGG" id="vg:1449787"/>
<organismHost>
    <name type="scientific">Melanoplus sanguinipes</name>
    <name type="common">Migratory grasshopper</name>
    <dbReference type="NCBI Taxonomy" id="65742"/>
</organismHost>
<dbReference type="Proteomes" id="UP000172353">
    <property type="component" value="Segment"/>
</dbReference>